<comment type="similarity">
    <text evidence="2 9">Belongs to the glycosyl hydrolase 10 (cellulase F) family.</text>
</comment>
<dbReference type="AlphaFoldDB" id="E3I192"/>
<dbReference type="GO" id="GO:0045493">
    <property type="term" value="P:xylan catabolic process"/>
    <property type="evidence" value="ECO:0007669"/>
    <property type="project" value="UniProtKB-KW"/>
</dbReference>
<evidence type="ECO:0000256" key="3">
    <source>
        <dbReference type="ARBA" id="ARBA00022651"/>
    </source>
</evidence>
<keyword evidence="5 9" id="KW-0378">Hydrolase</keyword>
<name>E3I192_RHOVT</name>
<evidence type="ECO:0000313" key="12">
    <source>
        <dbReference type="Proteomes" id="UP000001399"/>
    </source>
</evidence>
<keyword evidence="7 9" id="KW-0326">Glycosidase</keyword>
<dbReference type="InterPro" id="IPR017853">
    <property type="entry name" value="GH"/>
</dbReference>
<dbReference type="Proteomes" id="UP000001399">
    <property type="component" value="Chromosome"/>
</dbReference>
<dbReference type="EMBL" id="CP002292">
    <property type="protein sequence ID" value="ADP70105.1"/>
    <property type="molecule type" value="Genomic_DNA"/>
</dbReference>
<dbReference type="PROSITE" id="PS51318">
    <property type="entry name" value="TAT"/>
    <property type="match status" value="1"/>
</dbReference>
<dbReference type="SMART" id="SM00633">
    <property type="entry name" value="Glyco_10"/>
    <property type="match status" value="1"/>
</dbReference>
<evidence type="ECO:0000259" key="10">
    <source>
        <dbReference type="PROSITE" id="PS51760"/>
    </source>
</evidence>
<dbReference type="PANTHER" id="PTHR31490:SF88">
    <property type="entry name" value="BETA-XYLANASE"/>
    <property type="match status" value="1"/>
</dbReference>
<dbReference type="HOGENOM" id="CLU_020161_7_0_5"/>
<dbReference type="RefSeq" id="WP_013418509.1">
    <property type="nucleotide sequence ID" value="NC_014664.1"/>
</dbReference>
<evidence type="ECO:0000256" key="7">
    <source>
        <dbReference type="ARBA" id="ARBA00023295"/>
    </source>
</evidence>
<dbReference type="InterPro" id="IPR001000">
    <property type="entry name" value="GH10_dom"/>
</dbReference>
<dbReference type="SUPFAM" id="SSF51445">
    <property type="entry name" value="(Trans)glycosidases"/>
    <property type="match status" value="1"/>
</dbReference>
<evidence type="ECO:0000256" key="2">
    <source>
        <dbReference type="ARBA" id="ARBA00007495"/>
    </source>
</evidence>
<dbReference type="OrthoDB" id="9815836at2"/>
<dbReference type="PANTHER" id="PTHR31490">
    <property type="entry name" value="GLYCOSYL HYDROLASE"/>
    <property type="match status" value="1"/>
</dbReference>
<dbReference type="EC" id="3.2.1.8" evidence="9"/>
<protein>
    <recommendedName>
        <fullName evidence="9">Beta-xylanase</fullName>
        <ecNumber evidence="9">3.2.1.8</ecNumber>
    </recommendedName>
</protein>
<dbReference type="KEGG" id="rva:Rvan_0829"/>
<gene>
    <name evidence="11" type="ordered locus">Rvan_0829</name>
</gene>
<dbReference type="Pfam" id="PF00331">
    <property type="entry name" value="Glyco_hydro_10"/>
    <property type="match status" value="1"/>
</dbReference>
<reference evidence="12" key="1">
    <citation type="journal article" date="2011" name="J. Bacteriol.">
        <title>Genome sequences of eight morphologically diverse alphaproteobacteria.</title>
        <authorList>
            <consortium name="US DOE Joint Genome Institute"/>
            <person name="Brown P.J."/>
            <person name="Kysela D.T."/>
            <person name="Buechlein A."/>
            <person name="Hemmerich C."/>
            <person name="Brun Y.V."/>
        </authorList>
    </citation>
    <scope>NUCLEOTIDE SEQUENCE [LARGE SCALE GENOMIC DNA]</scope>
    <source>
        <strain evidence="12">ATCC 17100 / ATH 3.1.1 / DSM 162 / LMG 4299</strain>
    </source>
</reference>
<dbReference type="eggNOG" id="COG3693">
    <property type="taxonomic scope" value="Bacteria"/>
</dbReference>
<evidence type="ECO:0000256" key="4">
    <source>
        <dbReference type="ARBA" id="ARBA00022729"/>
    </source>
</evidence>
<dbReference type="InterPro" id="IPR006311">
    <property type="entry name" value="TAT_signal"/>
</dbReference>
<keyword evidence="8 9" id="KW-0624">Polysaccharide degradation</keyword>
<evidence type="ECO:0000313" key="11">
    <source>
        <dbReference type="EMBL" id="ADP70105.1"/>
    </source>
</evidence>
<dbReference type="GO" id="GO:0031176">
    <property type="term" value="F:endo-1,4-beta-xylanase activity"/>
    <property type="evidence" value="ECO:0007669"/>
    <property type="project" value="UniProtKB-EC"/>
</dbReference>
<dbReference type="Gene3D" id="3.20.20.80">
    <property type="entry name" value="Glycosidases"/>
    <property type="match status" value="1"/>
</dbReference>
<keyword evidence="12" id="KW-1185">Reference proteome</keyword>
<evidence type="ECO:0000256" key="6">
    <source>
        <dbReference type="ARBA" id="ARBA00023277"/>
    </source>
</evidence>
<accession>E3I192</accession>
<dbReference type="STRING" id="648757.Rvan_0829"/>
<dbReference type="CAZy" id="GH10">
    <property type="family name" value="Glycoside Hydrolase Family 10"/>
</dbReference>
<dbReference type="InterPro" id="IPR044846">
    <property type="entry name" value="GH10"/>
</dbReference>
<organism evidence="11 12">
    <name type="scientific">Rhodomicrobium vannielii (strain ATCC 17100 / DSM 162 / LMG 4299 / NCIMB 10020 / ATH 3.1.1)</name>
    <dbReference type="NCBI Taxonomy" id="648757"/>
    <lineage>
        <taxon>Bacteria</taxon>
        <taxon>Pseudomonadati</taxon>
        <taxon>Pseudomonadota</taxon>
        <taxon>Alphaproteobacteria</taxon>
        <taxon>Hyphomicrobiales</taxon>
        <taxon>Hyphomicrobiaceae</taxon>
        <taxon>Rhodomicrobium</taxon>
    </lineage>
</organism>
<evidence type="ECO:0000256" key="5">
    <source>
        <dbReference type="ARBA" id="ARBA00022801"/>
    </source>
</evidence>
<comment type="catalytic activity">
    <reaction evidence="1 9">
        <text>Endohydrolysis of (1-&gt;4)-beta-D-xylosidic linkages in xylans.</text>
        <dbReference type="EC" id="3.2.1.8"/>
    </reaction>
</comment>
<sequence>MTLTRREILRLVALGAVSTALDSAGAEEQKPNLRQLGADKRLAIGSAFSTNELNPDDESLFRHELSRITPENELKMTAIRPTRETFDFARADAIADFARRGGLEMRGHALIWNNDRQPGWLATLSEAEMRSAIEEHIERTMGRYEGRIEVWDVINEPVGTVAFGDYMLRDGPFVQRLGPDYIALAFRAARAVAPAAKLVLNETHTERDDRFGRNYRRRLLYIIDRLQDTGVPLDGIGLQGHLQPDKPFDPHGFGAFLDEIARRKLFIEITELDVNDASFPDDIAARDQAVAATYRRFLRTALANPAVRSLSFWQLGDGASWYFAQSVDENPLGQRRPRPLLYDADMRPKLAFDAVADELRRMPERPRG</sequence>
<evidence type="ECO:0000256" key="8">
    <source>
        <dbReference type="ARBA" id="ARBA00023326"/>
    </source>
</evidence>
<keyword evidence="6 9" id="KW-0119">Carbohydrate metabolism</keyword>
<dbReference type="PRINTS" id="PR00134">
    <property type="entry name" value="GLHYDRLASE10"/>
</dbReference>
<dbReference type="PROSITE" id="PS51760">
    <property type="entry name" value="GH10_2"/>
    <property type="match status" value="1"/>
</dbReference>
<evidence type="ECO:0000256" key="9">
    <source>
        <dbReference type="RuleBase" id="RU361174"/>
    </source>
</evidence>
<proteinExistence type="inferred from homology"/>
<evidence type="ECO:0000256" key="1">
    <source>
        <dbReference type="ARBA" id="ARBA00000681"/>
    </source>
</evidence>
<keyword evidence="3 11" id="KW-0858">Xylan degradation</keyword>
<feature type="domain" description="GH10" evidence="10">
    <location>
        <begin position="27"/>
        <end position="358"/>
    </location>
</feature>
<keyword evidence="4" id="KW-0732">Signal</keyword>